<accession>A0AA42WB04</accession>
<name>A0AA42WB04_9BURK</name>
<dbReference type="EMBL" id="JAOCKG010000004">
    <property type="protein sequence ID" value="MDH2051143.1"/>
    <property type="molecule type" value="Genomic_DNA"/>
</dbReference>
<dbReference type="RefSeq" id="WP_280026862.1">
    <property type="nucleotide sequence ID" value="NZ_JAOCKG010000004.1"/>
</dbReference>
<evidence type="ECO:0000313" key="2">
    <source>
        <dbReference type="Proteomes" id="UP001161276"/>
    </source>
</evidence>
<reference evidence="1" key="1">
    <citation type="submission" date="2022-09" db="EMBL/GenBank/DDBJ databases">
        <title>Intensive care unit water sources are persistently colonized with multi-drug resistant bacteria and are the site of extensive horizontal gene transfer of antibiotic resistance genes.</title>
        <authorList>
            <person name="Diorio-Toth L."/>
        </authorList>
    </citation>
    <scope>NUCLEOTIDE SEQUENCE</scope>
    <source>
        <strain evidence="1">GD03676</strain>
    </source>
</reference>
<dbReference type="Proteomes" id="UP001161276">
    <property type="component" value="Unassembled WGS sequence"/>
</dbReference>
<organism evidence="1 2">
    <name type="scientific">Achromobacter marplatensis</name>
    <dbReference type="NCBI Taxonomy" id="470868"/>
    <lineage>
        <taxon>Bacteria</taxon>
        <taxon>Pseudomonadati</taxon>
        <taxon>Pseudomonadota</taxon>
        <taxon>Betaproteobacteria</taxon>
        <taxon>Burkholderiales</taxon>
        <taxon>Alcaligenaceae</taxon>
        <taxon>Achromobacter</taxon>
    </lineage>
</organism>
<evidence type="ECO:0000313" key="1">
    <source>
        <dbReference type="EMBL" id="MDH2051143.1"/>
    </source>
</evidence>
<sequence>MAEIQINKAQWDEVDADTRQKIVEGFRKVGALRADDKIVAAADVAPFTIDQKLATLQKPLGEGFFQLRDPFRDAACDIAAAGALAWCTANTAGVGYAACVAAAEAARNACKG</sequence>
<dbReference type="AlphaFoldDB" id="A0AA42WB04"/>
<comment type="caution">
    <text evidence="1">The sequence shown here is derived from an EMBL/GenBank/DDBJ whole genome shotgun (WGS) entry which is preliminary data.</text>
</comment>
<protein>
    <submittedName>
        <fullName evidence="1">Uncharacterized protein</fullName>
    </submittedName>
</protein>
<proteinExistence type="predicted"/>
<gene>
    <name evidence="1" type="ORF">N5K24_12090</name>
</gene>